<gene>
    <name evidence="1" type="ORF">RHMOL_Rhmol07G0172600</name>
</gene>
<organism evidence="1 2">
    <name type="scientific">Rhododendron molle</name>
    <name type="common">Chinese azalea</name>
    <name type="synonym">Azalea mollis</name>
    <dbReference type="NCBI Taxonomy" id="49168"/>
    <lineage>
        <taxon>Eukaryota</taxon>
        <taxon>Viridiplantae</taxon>
        <taxon>Streptophyta</taxon>
        <taxon>Embryophyta</taxon>
        <taxon>Tracheophyta</taxon>
        <taxon>Spermatophyta</taxon>
        <taxon>Magnoliopsida</taxon>
        <taxon>eudicotyledons</taxon>
        <taxon>Gunneridae</taxon>
        <taxon>Pentapetalae</taxon>
        <taxon>asterids</taxon>
        <taxon>Ericales</taxon>
        <taxon>Ericaceae</taxon>
        <taxon>Ericoideae</taxon>
        <taxon>Rhodoreae</taxon>
        <taxon>Rhododendron</taxon>
    </lineage>
</organism>
<dbReference type="Proteomes" id="UP001062846">
    <property type="component" value="Chromosome 7"/>
</dbReference>
<sequence length="154" mass="17163">MQASVQCRSIGMVMKEVDDDVEFSLDLWSRENKTSQNFLQDPNDFSDQFGIVKNQLLLGSIQENSLTQGKTSTLPKRKSGVEDFLSSESDKTDYEWLLTASGNPMFPSLDTEMGKIATGEFGISGSHHAVPESEARTRDESLSEFFACDCLKFT</sequence>
<name>A0ACC0N1F2_RHOML</name>
<reference evidence="1" key="1">
    <citation type="submission" date="2022-02" db="EMBL/GenBank/DDBJ databases">
        <title>Plant Genome Project.</title>
        <authorList>
            <person name="Zhang R.-G."/>
        </authorList>
    </citation>
    <scope>NUCLEOTIDE SEQUENCE</scope>
    <source>
        <strain evidence="1">AT1</strain>
    </source>
</reference>
<accession>A0ACC0N1F2</accession>
<keyword evidence="2" id="KW-1185">Reference proteome</keyword>
<comment type="caution">
    <text evidence="1">The sequence shown here is derived from an EMBL/GenBank/DDBJ whole genome shotgun (WGS) entry which is preliminary data.</text>
</comment>
<dbReference type="EMBL" id="CM046394">
    <property type="protein sequence ID" value="KAI8547147.1"/>
    <property type="molecule type" value="Genomic_DNA"/>
</dbReference>
<protein>
    <submittedName>
        <fullName evidence="1">Uncharacterized protein</fullName>
    </submittedName>
</protein>
<evidence type="ECO:0000313" key="2">
    <source>
        <dbReference type="Proteomes" id="UP001062846"/>
    </source>
</evidence>
<proteinExistence type="predicted"/>
<evidence type="ECO:0000313" key="1">
    <source>
        <dbReference type="EMBL" id="KAI8547147.1"/>
    </source>
</evidence>